<evidence type="ECO:0000313" key="9">
    <source>
        <dbReference type="EMBL" id="NRN65230.1"/>
    </source>
</evidence>
<dbReference type="RefSeq" id="WP_173128898.1">
    <property type="nucleotide sequence ID" value="NZ_CBCSGW010000005.1"/>
</dbReference>
<evidence type="ECO:0000256" key="3">
    <source>
        <dbReference type="ARBA" id="ARBA00022982"/>
    </source>
</evidence>
<dbReference type="CDD" id="cd02947">
    <property type="entry name" value="TRX_family"/>
    <property type="match status" value="1"/>
</dbReference>
<dbReference type="InterPro" id="IPR013766">
    <property type="entry name" value="Thioredoxin_domain"/>
</dbReference>
<evidence type="ECO:0000313" key="10">
    <source>
        <dbReference type="Proteomes" id="UP000763557"/>
    </source>
</evidence>
<dbReference type="PANTHER" id="PTHR45663">
    <property type="entry name" value="GEO12009P1"/>
    <property type="match status" value="1"/>
</dbReference>
<sequence>MATVELTEENFNEVVSAPGTVLVDFWASWCGPCRMFAPVYESASEEHEDITFGTVDTEAQVALAQAFGISSIPTLMAVRDGVVVYAQPGALPAPALEELIGKVKDLDMDEVRASIASEQA</sequence>
<evidence type="ECO:0000259" key="8">
    <source>
        <dbReference type="PROSITE" id="PS51352"/>
    </source>
</evidence>
<keyword evidence="2" id="KW-0813">Transport</keyword>
<comment type="caution">
    <text evidence="9">The sequence shown here is derived from an EMBL/GenBank/DDBJ whole genome shotgun (WGS) entry which is preliminary data.</text>
</comment>
<evidence type="ECO:0000256" key="5">
    <source>
        <dbReference type="ARBA" id="ARBA00023284"/>
    </source>
</evidence>
<dbReference type="InterPro" id="IPR017937">
    <property type="entry name" value="Thioredoxin_CS"/>
</dbReference>
<dbReference type="PIRSF" id="PIRSF000077">
    <property type="entry name" value="Thioredoxin"/>
    <property type="match status" value="1"/>
</dbReference>
<protein>
    <recommendedName>
        <fullName evidence="6 7">Thioredoxin</fullName>
    </recommendedName>
</protein>
<gene>
    <name evidence="9" type="ORF">GC106_24410</name>
</gene>
<keyword evidence="10" id="KW-1185">Reference proteome</keyword>
<evidence type="ECO:0000256" key="4">
    <source>
        <dbReference type="ARBA" id="ARBA00023157"/>
    </source>
</evidence>
<feature type="domain" description="Thioredoxin" evidence="8">
    <location>
        <begin position="1"/>
        <end position="105"/>
    </location>
</feature>
<name>A0ABX2F1P6_9PSEU</name>
<keyword evidence="4" id="KW-1015">Disulfide bond</keyword>
<dbReference type="InterPro" id="IPR036249">
    <property type="entry name" value="Thioredoxin-like_sf"/>
</dbReference>
<accession>A0ABX2F1P6</accession>
<organism evidence="9 10">
    <name type="scientific">Kibdelosporangium persicum</name>
    <dbReference type="NCBI Taxonomy" id="2698649"/>
    <lineage>
        <taxon>Bacteria</taxon>
        <taxon>Bacillati</taxon>
        <taxon>Actinomycetota</taxon>
        <taxon>Actinomycetes</taxon>
        <taxon>Pseudonocardiales</taxon>
        <taxon>Pseudonocardiaceae</taxon>
        <taxon>Kibdelosporangium</taxon>
    </lineage>
</organism>
<dbReference type="Gene3D" id="3.40.30.10">
    <property type="entry name" value="Glutaredoxin"/>
    <property type="match status" value="1"/>
</dbReference>
<dbReference type="Proteomes" id="UP000763557">
    <property type="component" value="Unassembled WGS sequence"/>
</dbReference>
<dbReference type="PROSITE" id="PS51352">
    <property type="entry name" value="THIOREDOXIN_2"/>
    <property type="match status" value="1"/>
</dbReference>
<evidence type="ECO:0000256" key="7">
    <source>
        <dbReference type="PIRNR" id="PIRNR000077"/>
    </source>
</evidence>
<reference evidence="9 10" key="1">
    <citation type="submission" date="2020-01" db="EMBL/GenBank/DDBJ databases">
        <title>Kibdelosporangium persica a novel Actinomycetes from a hot desert in Iran.</title>
        <authorList>
            <person name="Safaei N."/>
            <person name="Zaburannyi N."/>
            <person name="Mueller R."/>
            <person name="Wink J."/>
        </authorList>
    </citation>
    <scope>NUCLEOTIDE SEQUENCE [LARGE SCALE GENOMIC DNA]</scope>
    <source>
        <strain evidence="9 10">4NS15</strain>
    </source>
</reference>
<dbReference type="PRINTS" id="PR00421">
    <property type="entry name" value="THIOREDOXIN"/>
</dbReference>
<dbReference type="NCBIfam" id="TIGR01068">
    <property type="entry name" value="thioredoxin"/>
    <property type="match status" value="1"/>
</dbReference>
<dbReference type="EMBL" id="JAAATY010000006">
    <property type="protein sequence ID" value="NRN65230.1"/>
    <property type="molecule type" value="Genomic_DNA"/>
</dbReference>
<dbReference type="PANTHER" id="PTHR45663:SF40">
    <property type="entry name" value="THIOREDOXIN 2"/>
    <property type="match status" value="1"/>
</dbReference>
<keyword evidence="5" id="KW-0676">Redox-active center</keyword>
<dbReference type="SUPFAM" id="SSF52833">
    <property type="entry name" value="Thioredoxin-like"/>
    <property type="match status" value="1"/>
</dbReference>
<dbReference type="PROSITE" id="PS00194">
    <property type="entry name" value="THIOREDOXIN_1"/>
    <property type="match status" value="1"/>
</dbReference>
<evidence type="ECO:0000256" key="2">
    <source>
        <dbReference type="ARBA" id="ARBA00022448"/>
    </source>
</evidence>
<evidence type="ECO:0000256" key="6">
    <source>
        <dbReference type="NCBIfam" id="TIGR01068"/>
    </source>
</evidence>
<dbReference type="Pfam" id="PF00085">
    <property type="entry name" value="Thioredoxin"/>
    <property type="match status" value="1"/>
</dbReference>
<dbReference type="InterPro" id="IPR005746">
    <property type="entry name" value="Thioredoxin"/>
</dbReference>
<comment type="similarity">
    <text evidence="1 7">Belongs to the thioredoxin family.</text>
</comment>
<proteinExistence type="inferred from homology"/>
<evidence type="ECO:0000256" key="1">
    <source>
        <dbReference type="ARBA" id="ARBA00008987"/>
    </source>
</evidence>
<keyword evidence="3" id="KW-0249">Electron transport</keyword>